<accession>A0ABS5I646</accession>
<dbReference type="RefSeq" id="WP_153665119.1">
    <property type="nucleotide sequence ID" value="NZ_JAAIKR010000012.1"/>
</dbReference>
<dbReference type="Proteomes" id="UP000811844">
    <property type="component" value="Unassembled WGS sequence"/>
</dbReference>
<organism evidence="1 2">
    <name type="scientific">Shewanella intestini</name>
    <dbReference type="NCBI Taxonomy" id="2017544"/>
    <lineage>
        <taxon>Bacteria</taxon>
        <taxon>Pseudomonadati</taxon>
        <taxon>Pseudomonadota</taxon>
        <taxon>Gammaproteobacteria</taxon>
        <taxon>Alteromonadales</taxon>
        <taxon>Shewanellaceae</taxon>
        <taxon>Shewanella</taxon>
    </lineage>
</organism>
<keyword evidence="2" id="KW-1185">Reference proteome</keyword>
<name>A0ABS5I646_9GAMM</name>
<dbReference type="Gene3D" id="3.40.190.10">
    <property type="entry name" value="Periplasmic binding protein-like II"/>
    <property type="match status" value="2"/>
</dbReference>
<protein>
    <submittedName>
        <fullName evidence="1">Transporter substrate-binding domain-containing protein</fullName>
    </submittedName>
</protein>
<proteinExistence type="predicted"/>
<sequence length="250" mass="28239">MIQFPRIIILQVSRCKSTIWGLFLSLCATSSVANTLHFYGIENLSEQEVGKMVFEEICLQLNLKVRVTLLPADRAERGVLLGNAAGEIMRIDSYGDNKTNVVRIPTPYYSLKTTAFSLTTNLQNQALVHQIEQANIAIVRGVKHTEFYANLAGNVMQVMTTKQMMRLLELKRIDLAVTSYIDGLQYLNQKNINHIIPLQPILAEHALYIYLNQRYASLVPLFDEKIKQLIASGELEKLIQAAENQVMSVN</sequence>
<comment type="caution">
    <text evidence="1">The sequence shown here is derived from an EMBL/GenBank/DDBJ whole genome shotgun (WGS) entry which is preliminary data.</text>
</comment>
<dbReference type="EMBL" id="JAAIKR010000012">
    <property type="protein sequence ID" value="MBR9728810.1"/>
    <property type="molecule type" value="Genomic_DNA"/>
</dbReference>
<evidence type="ECO:0000313" key="1">
    <source>
        <dbReference type="EMBL" id="MBR9728810.1"/>
    </source>
</evidence>
<gene>
    <name evidence="1" type="ORF">G3R48_12565</name>
</gene>
<reference evidence="1 2" key="1">
    <citation type="submission" date="2020-02" db="EMBL/GenBank/DDBJ databases">
        <title>Shewanella WXL01 sp. nov., a marine bacterium isolated from green algae in Luhuitou Fringing Reef (Northern South China Sea).</title>
        <authorList>
            <person name="Wang X."/>
        </authorList>
    </citation>
    <scope>NUCLEOTIDE SEQUENCE [LARGE SCALE GENOMIC DNA]</scope>
    <source>
        <strain evidence="1 2">MCCC 1A01895</strain>
    </source>
</reference>
<evidence type="ECO:0000313" key="2">
    <source>
        <dbReference type="Proteomes" id="UP000811844"/>
    </source>
</evidence>
<dbReference type="SUPFAM" id="SSF53850">
    <property type="entry name" value="Periplasmic binding protein-like II"/>
    <property type="match status" value="1"/>
</dbReference>